<keyword evidence="5" id="KW-1185">Reference proteome</keyword>
<feature type="region of interest" description="Disordered" evidence="2">
    <location>
        <begin position="1"/>
        <end position="40"/>
    </location>
</feature>
<dbReference type="GO" id="GO:0005737">
    <property type="term" value="C:cytoplasm"/>
    <property type="evidence" value="ECO:0007669"/>
    <property type="project" value="TreeGrafter"/>
</dbReference>
<feature type="compositionally biased region" description="Basic and acidic residues" evidence="2">
    <location>
        <begin position="29"/>
        <end position="40"/>
    </location>
</feature>
<evidence type="ECO:0000259" key="3">
    <source>
        <dbReference type="Pfam" id="PF04909"/>
    </source>
</evidence>
<dbReference type="PANTHER" id="PTHR21240">
    <property type="entry name" value="2-AMINO-3-CARBOXYLMUCONATE-6-SEMIALDEHYDE DECARBOXYLASE"/>
    <property type="match status" value="1"/>
</dbReference>
<feature type="compositionally biased region" description="Pro residues" evidence="2">
    <location>
        <begin position="1"/>
        <end position="15"/>
    </location>
</feature>
<dbReference type="Pfam" id="PF04909">
    <property type="entry name" value="Amidohydro_2"/>
    <property type="match status" value="1"/>
</dbReference>
<dbReference type="InterPro" id="IPR032466">
    <property type="entry name" value="Metal_Hydrolase"/>
</dbReference>
<sequence length="383" mass="42164">MSQPPPSPRPQPAHPRPTTSAPAPAGSGERTRGRLPSDLRVADWAPRSRLAATTTTVGRAAVPAIDVHNHLGRWLTDGQWCTPDVDALLATMDAAGVETVVNLDGLWGGELEANLDRYDRAHPGRFLTFCQVEWALLAQPDGERRAQEQLRDSARRGARGVKVWKDLGLHVRDETGALVLPDDPRVVRTLALAGELGLPVLIHVADPKAFFDPVDEHNERLDELLAVPEWSFADRDRFPTFERLLEALQALVTATPGTRYIGAHVGCVAEDLDHVERLLDAAPNLVVDIAGRLAELGRQPRRFRRLVLDHPDRVLFGTDAYPLTAEQLEVHLRFLETADEAFDYAPGCAVPPQGRWTISGVHLPGEVLRAVYRDNARRVLGLG</sequence>
<dbReference type="AlphaFoldDB" id="A0A7J9UVD4"/>
<comment type="caution">
    <text evidence="4">The sequence shown here is derived from an EMBL/GenBank/DDBJ whole genome shotgun (WGS) entry which is preliminary data.</text>
</comment>
<dbReference type="EMBL" id="WHPD01000881">
    <property type="protein sequence ID" value="MPV87820.1"/>
    <property type="molecule type" value="Genomic_DNA"/>
</dbReference>
<name>A0A7J9UVD4_9MICO</name>
<evidence type="ECO:0000313" key="5">
    <source>
        <dbReference type="Proteomes" id="UP000429644"/>
    </source>
</evidence>
<keyword evidence="1" id="KW-0456">Lyase</keyword>
<keyword evidence="4" id="KW-0378">Hydrolase</keyword>
<dbReference type="InterPro" id="IPR006680">
    <property type="entry name" value="Amidohydro-rel"/>
</dbReference>
<reference evidence="4 5" key="1">
    <citation type="submission" date="2019-10" db="EMBL/GenBank/DDBJ databases">
        <title>Georgenia wutianyii sp. nov. and Georgenia yuyongxinii sp. nov. isolated from plateau pika (Ochotona curzoniae) in the Qinghai-Tibet plateau of China.</title>
        <authorList>
            <person name="Tian Z."/>
        </authorList>
    </citation>
    <scope>NUCLEOTIDE SEQUENCE [LARGE SCALE GENOMIC DNA]</scope>
    <source>
        <strain evidence="4 5">JCM 15130</strain>
    </source>
</reference>
<gene>
    <name evidence="4" type="ORF">GB882_04020</name>
</gene>
<evidence type="ECO:0000256" key="1">
    <source>
        <dbReference type="ARBA" id="ARBA00023239"/>
    </source>
</evidence>
<organism evidence="4 5">
    <name type="scientific">Georgenia ruanii</name>
    <dbReference type="NCBI Taxonomy" id="348442"/>
    <lineage>
        <taxon>Bacteria</taxon>
        <taxon>Bacillati</taxon>
        <taxon>Actinomycetota</taxon>
        <taxon>Actinomycetes</taxon>
        <taxon>Micrococcales</taxon>
        <taxon>Bogoriellaceae</taxon>
        <taxon>Georgenia</taxon>
    </lineage>
</organism>
<accession>A0A7J9UVD4</accession>
<protein>
    <submittedName>
        <fullName evidence="4">Amidohydrolase family protein</fullName>
    </submittedName>
</protein>
<evidence type="ECO:0000313" key="4">
    <source>
        <dbReference type="EMBL" id="MPV87820.1"/>
    </source>
</evidence>
<dbReference type="InterPro" id="IPR032465">
    <property type="entry name" value="ACMSD"/>
</dbReference>
<dbReference type="PANTHER" id="PTHR21240:SF28">
    <property type="entry name" value="ISO-OROTATE DECARBOXYLASE (EUROFUNG)"/>
    <property type="match status" value="1"/>
</dbReference>
<dbReference type="OrthoDB" id="8673173at2"/>
<dbReference type="Gene3D" id="3.20.20.140">
    <property type="entry name" value="Metal-dependent hydrolases"/>
    <property type="match status" value="1"/>
</dbReference>
<evidence type="ECO:0000256" key="2">
    <source>
        <dbReference type="SAM" id="MobiDB-lite"/>
    </source>
</evidence>
<dbReference type="GO" id="GO:0019748">
    <property type="term" value="P:secondary metabolic process"/>
    <property type="evidence" value="ECO:0007669"/>
    <property type="project" value="TreeGrafter"/>
</dbReference>
<proteinExistence type="predicted"/>
<dbReference type="Proteomes" id="UP000429644">
    <property type="component" value="Unassembled WGS sequence"/>
</dbReference>
<dbReference type="SUPFAM" id="SSF51556">
    <property type="entry name" value="Metallo-dependent hydrolases"/>
    <property type="match status" value="1"/>
</dbReference>
<dbReference type="GO" id="GO:0016787">
    <property type="term" value="F:hydrolase activity"/>
    <property type="evidence" value="ECO:0007669"/>
    <property type="project" value="UniProtKB-KW"/>
</dbReference>
<dbReference type="GO" id="GO:0016831">
    <property type="term" value="F:carboxy-lyase activity"/>
    <property type="evidence" value="ECO:0007669"/>
    <property type="project" value="InterPro"/>
</dbReference>
<feature type="domain" description="Amidohydrolase-related" evidence="3">
    <location>
        <begin position="84"/>
        <end position="382"/>
    </location>
</feature>